<dbReference type="AlphaFoldDB" id="A0A1Y2FNB7"/>
<proteinExistence type="predicted"/>
<dbReference type="InterPro" id="IPR013951">
    <property type="entry name" value="Rxt3"/>
</dbReference>
<accession>A0A1Y2FNB7</accession>
<feature type="compositionally biased region" description="Low complexity" evidence="1">
    <location>
        <begin position="685"/>
        <end position="700"/>
    </location>
</feature>
<feature type="compositionally biased region" description="Basic and acidic residues" evidence="1">
    <location>
        <begin position="242"/>
        <end position="252"/>
    </location>
</feature>
<feature type="compositionally biased region" description="Polar residues" evidence="1">
    <location>
        <begin position="112"/>
        <end position="142"/>
    </location>
</feature>
<dbReference type="OrthoDB" id="3596986at2759"/>
<dbReference type="Pfam" id="PF08642">
    <property type="entry name" value="Rxt3"/>
    <property type="match status" value="1"/>
</dbReference>
<reference evidence="2 3" key="1">
    <citation type="submission" date="2016-07" db="EMBL/GenBank/DDBJ databases">
        <title>Pervasive Adenine N6-methylation of Active Genes in Fungi.</title>
        <authorList>
            <consortium name="DOE Joint Genome Institute"/>
            <person name="Mondo S.J."/>
            <person name="Dannebaum R.O."/>
            <person name="Kuo R.C."/>
            <person name="Labutti K."/>
            <person name="Haridas S."/>
            <person name="Kuo A."/>
            <person name="Salamov A."/>
            <person name="Ahrendt S.R."/>
            <person name="Lipzen A."/>
            <person name="Sullivan W."/>
            <person name="Andreopoulos W.B."/>
            <person name="Clum A."/>
            <person name="Lindquist E."/>
            <person name="Daum C."/>
            <person name="Ramamoorthy G.K."/>
            <person name="Gryganskyi A."/>
            <person name="Culley D."/>
            <person name="Magnuson J.K."/>
            <person name="James T.Y."/>
            <person name="O'Malley M.A."/>
            <person name="Stajich J.E."/>
            <person name="Spatafora J.W."/>
            <person name="Visel A."/>
            <person name="Grigoriev I.V."/>
        </authorList>
    </citation>
    <scope>NUCLEOTIDE SEQUENCE [LARGE SCALE GENOMIC DNA]</scope>
    <source>
        <strain evidence="2 3">62-1032</strain>
    </source>
</reference>
<feature type="compositionally biased region" description="Basic and acidic residues" evidence="1">
    <location>
        <begin position="563"/>
        <end position="572"/>
    </location>
</feature>
<comment type="caution">
    <text evidence="2">The sequence shown here is derived from an EMBL/GenBank/DDBJ whole genome shotgun (WGS) entry which is preliminary data.</text>
</comment>
<feature type="compositionally biased region" description="Polar residues" evidence="1">
    <location>
        <begin position="541"/>
        <end position="556"/>
    </location>
</feature>
<dbReference type="InParanoid" id="A0A1Y2FNB7"/>
<feature type="compositionally biased region" description="Polar residues" evidence="1">
    <location>
        <begin position="380"/>
        <end position="404"/>
    </location>
</feature>
<feature type="region of interest" description="Disordered" evidence="1">
    <location>
        <begin position="1"/>
        <end position="578"/>
    </location>
</feature>
<feature type="compositionally biased region" description="Basic and acidic residues" evidence="1">
    <location>
        <begin position="459"/>
        <end position="468"/>
    </location>
</feature>
<name>A0A1Y2FNB7_9BASI</name>
<gene>
    <name evidence="2" type="ORF">BCR35DRAFT_302906</name>
</gene>
<feature type="compositionally biased region" description="Basic and acidic residues" evidence="1">
    <location>
        <begin position="344"/>
        <end position="358"/>
    </location>
</feature>
<sequence>MAEGQQTNGAAEATPTQQQAPAAATATPATQEAASASAPAPSPLPSMSSAPRPAAQQSAAPPPSAHAGSEKSLFPNSLPVRQSLPSIHSFGAASHSPINAGPYGDSRARSAGTESKGATPNRFSASPSPYNTLPSLSNTSSPKLAAPTSTSSQAAPHTSASPRLPGLSKLSPPAPAAATPPASSASPASSSYRNPMSVSSMLSGPSRDRPYGSVNSTAAASGAGASPQPPVLPPAPTALGGARKEDPKHENGKAASPPLNPAIGGFRRPAEGASATPGRDAGAKSSAQGRPAGGDKPGMSPVGGAAAAAGDKDAAGNSKAERSYPPLPSAFARESPYSTWAGSSKKDAGFGARHDSASSKEGSPPAPQGAPKQAGKTFFPSINNSFSRPPTSTPSHRHSNSVPGQPSFPPTFPWTAATIQQQQQQQAQQQQAQQPQQQASSSVRSYPDFYHTNSTDSLRAQDEKRKAEAASASHHSHSSQSTAQQQQHRQGAAQTHQSSKSHVRYPGSDAYPSLAGRAGTTAAPPHISATQDMPSWRTAESGATSTIPAPLNSSTSAHKRRRSEVAGGHRQEGGFADGQAKVVKKPFVPPFSLSDQRKATVRPPLLSVRNEEVLKALALPSSSSTEADADGKAPKRPFLGRVVYDPFVNPATLLDGQLLRANVGGVVEVCISTGWFEPSPYLSISSSTTTDDAPPSLPSTLYEFGDPATYDGSPLSDPNADESDPRIPPSVWELEGVRKRKVWGSDVYTDDSDVLALLLHSGWLRLGRRKLGGKKLVAGEKGAGDQAVKASRAPWKGFGGEGEGEKKQEGVKSLIVKLVVAPRLVRYQGCERMGIKSRSWGNGHDGVSLMVESVDLVDELLRPHGRRWTKRRLGDLVDSLLPKDVAAPPSTIDVVLPKDGSTTLDDEETLSVVDTFVLGPRKEDCSFVRTELSPVLANGAAAAEAMEVDEV</sequence>
<feature type="compositionally biased region" description="Low complexity" evidence="1">
    <location>
        <begin position="420"/>
        <end position="439"/>
    </location>
</feature>
<feature type="compositionally biased region" description="Polar residues" evidence="1">
    <location>
        <begin position="192"/>
        <end position="203"/>
    </location>
</feature>
<feature type="compositionally biased region" description="Low complexity" evidence="1">
    <location>
        <begin position="176"/>
        <end position="191"/>
    </location>
</feature>
<protein>
    <submittedName>
        <fullName evidence="2">Histone deacetylation protein Rxt3-domain-containing protein</fullName>
    </submittedName>
</protein>
<feature type="compositionally biased region" description="Low complexity" evidence="1">
    <location>
        <begin position="145"/>
        <end position="162"/>
    </location>
</feature>
<feature type="compositionally biased region" description="Pro residues" evidence="1">
    <location>
        <begin position="227"/>
        <end position="236"/>
    </location>
</feature>
<feature type="compositionally biased region" description="Basic and acidic residues" evidence="1">
    <location>
        <begin position="310"/>
        <end position="322"/>
    </location>
</feature>
<dbReference type="EMBL" id="MCGR01000016">
    <property type="protein sequence ID" value="ORY85419.1"/>
    <property type="molecule type" value="Genomic_DNA"/>
</dbReference>
<evidence type="ECO:0000313" key="2">
    <source>
        <dbReference type="EMBL" id="ORY85419.1"/>
    </source>
</evidence>
<dbReference type="Proteomes" id="UP000193467">
    <property type="component" value="Unassembled WGS sequence"/>
</dbReference>
<dbReference type="STRING" id="106004.A0A1Y2FNB7"/>
<keyword evidence="3" id="KW-1185">Reference proteome</keyword>
<feature type="compositionally biased region" description="Low complexity" evidence="1">
    <location>
        <begin position="10"/>
        <end position="59"/>
    </location>
</feature>
<organism evidence="2 3">
    <name type="scientific">Leucosporidium creatinivorum</name>
    <dbReference type="NCBI Taxonomy" id="106004"/>
    <lineage>
        <taxon>Eukaryota</taxon>
        <taxon>Fungi</taxon>
        <taxon>Dikarya</taxon>
        <taxon>Basidiomycota</taxon>
        <taxon>Pucciniomycotina</taxon>
        <taxon>Microbotryomycetes</taxon>
        <taxon>Leucosporidiales</taxon>
        <taxon>Leucosporidium</taxon>
    </lineage>
</organism>
<evidence type="ECO:0000313" key="3">
    <source>
        <dbReference type="Proteomes" id="UP000193467"/>
    </source>
</evidence>
<feature type="compositionally biased region" description="Low complexity" evidence="1">
    <location>
        <begin position="469"/>
        <end position="497"/>
    </location>
</feature>
<evidence type="ECO:0000256" key="1">
    <source>
        <dbReference type="SAM" id="MobiDB-lite"/>
    </source>
</evidence>
<feature type="region of interest" description="Disordered" evidence="1">
    <location>
        <begin position="685"/>
        <end position="729"/>
    </location>
</feature>